<sequence>MLEGEDRAQLIKDMQRGRSGQIPYDYSTTLAFYDARILLVFAGISSGPDSYCTGAVISKAGPLGKVEDFFKVFERLREQPEPHTLQRADDGQRCYIYLNTGFAHDNPVGLRPPALVEWFERQWHGQS</sequence>
<proteinExistence type="predicted"/>
<reference evidence="2" key="1">
    <citation type="journal article" date="2013" name="Genome Announc.">
        <title>Draft genome sequence of Pseudozyma brasiliensis sp. nov. strain GHG001, a high producer of endo-1,4-xylanase isolated from an insect pest of sugarcane.</title>
        <authorList>
            <person name="Oliveira J.V.D.C."/>
            <person name="dos Santos R.A.C."/>
            <person name="Borges T.A."/>
            <person name="Riano-Pachon D.M."/>
            <person name="Goldman G.H."/>
        </authorList>
    </citation>
    <scope>NUCLEOTIDE SEQUENCE [LARGE SCALE GENOMIC DNA]</scope>
    <source>
        <strain evidence="2">GHG001</strain>
    </source>
</reference>
<keyword evidence="2" id="KW-1185">Reference proteome</keyword>
<evidence type="ECO:0000313" key="2">
    <source>
        <dbReference type="Proteomes" id="UP000019377"/>
    </source>
</evidence>
<protein>
    <submittedName>
        <fullName evidence="1">Uncharacterized protein</fullName>
    </submittedName>
</protein>
<dbReference type="HOGENOM" id="CLU_1971470_0_0_1"/>
<dbReference type="Proteomes" id="UP000019377">
    <property type="component" value="Unassembled WGS sequence"/>
</dbReference>
<name>V5EII9_KALBG</name>
<accession>V5EII9</accession>
<dbReference type="OMA" id="GPDSYCT"/>
<dbReference type="OrthoDB" id="10328694at2759"/>
<dbReference type="AlphaFoldDB" id="V5EII9"/>
<gene>
    <name evidence="1" type="ORF">PSEUBRA_SCAF9g01261</name>
</gene>
<dbReference type="EMBL" id="KI545895">
    <property type="protein sequence ID" value="EST04475.1"/>
    <property type="molecule type" value="Genomic_DNA"/>
</dbReference>
<dbReference type="RefSeq" id="XP_016289464.1">
    <property type="nucleotide sequence ID" value="XM_016439565.1"/>
</dbReference>
<evidence type="ECO:0000313" key="1">
    <source>
        <dbReference type="EMBL" id="EST04475.1"/>
    </source>
</evidence>
<dbReference type="GeneID" id="27422282"/>
<dbReference type="eggNOG" id="ENOG502RE64">
    <property type="taxonomic scope" value="Eukaryota"/>
</dbReference>
<organism evidence="1 2">
    <name type="scientific">Kalmanozyma brasiliensis (strain GHG001)</name>
    <name type="common">Yeast</name>
    <name type="synonym">Pseudozyma brasiliensis</name>
    <dbReference type="NCBI Taxonomy" id="1365824"/>
    <lineage>
        <taxon>Eukaryota</taxon>
        <taxon>Fungi</taxon>
        <taxon>Dikarya</taxon>
        <taxon>Basidiomycota</taxon>
        <taxon>Ustilaginomycotina</taxon>
        <taxon>Ustilaginomycetes</taxon>
        <taxon>Ustilaginales</taxon>
        <taxon>Ustilaginaceae</taxon>
        <taxon>Kalmanozyma</taxon>
    </lineage>
</organism>